<evidence type="ECO:0000313" key="1">
    <source>
        <dbReference type="EMBL" id="GKV05974.1"/>
    </source>
</evidence>
<sequence>MILSSTSGGKDVTAFGEILKSVSKRVVGLLEVENITINSALFLFDISDFHAGYSHSPDLFNYILRRIVDSRRVCPRYQNRSTL</sequence>
<keyword evidence="2" id="KW-1185">Reference proteome</keyword>
<dbReference type="Proteomes" id="UP001054252">
    <property type="component" value="Unassembled WGS sequence"/>
</dbReference>
<gene>
    <name evidence="1" type="ORF">SLEP1_g17920</name>
</gene>
<accession>A0AAV5J1C2</accession>
<reference evidence="1 2" key="1">
    <citation type="journal article" date="2021" name="Commun. Biol.">
        <title>The genome of Shorea leprosula (Dipterocarpaceae) highlights the ecological relevance of drought in aseasonal tropical rainforests.</title>
        <authorList>
            <person name="Ng K.K.S."/>
            <person name="Kobayashi M.J."/>
            <person name="Fawcett J.A."/>
            <person name="Hatakeyama M."/>
            <person name="Paape T."/>
            <person name="Ng C.H."/>
            <person name="Ang C.C."/>
            <person name="Tnah L.H."/>
            <person name="Lee C.T."/>
            <person name="Nishiyama T."/>
            <person name="Sese J."/>
            <person name="O'Brien M.J."/>
            <person name="Copetti D."/>
            <person name="Mohd Noor M.I."/>
            <person name="Ong R.C."/>
            <person name="Putra M."/>
            <person name="Sireger I.Z."/>
            <person name="Indrioko S."/>
            <person name="Kosugi Y."/>
            <person name="Izuno A."/>
            <person name="Isagi Y."/>
            <person name="Lee S.L."/>
            <person name="Shimizu K.K."/>
        </authorList>
    </citation>
    <scope>NUCLEOTIDE SEQUENCE [LARGE SCALE GENOMIC DNA]</scope>
    <source>
        <strain evidence="1">214</strain>
    </source>
</reference>
<protein>
    <submittedName>
        <fullName evidence="1">Uncharacterized protein</fullName>
    </submittedName>
</protein>
<dbReference type="EMBL" id="BPVZ01000024">
    <property type="protein sequence ID" value="GKV05974.1"/>
    <property type="molecule type" value="Genomic_DNA"/>
</dbReference>
<proteinExistence type="predicted"/>
<dbReference type="AlphaFoldDB" id="A0AAV5J1C2"/>
<name>A0AAV5J1C2_9ROSI</name>
<organism evidence="1 2">
    <name type="scientific">Rubroshorea leprosula</name>
    <dbReference type="NCBI Taxonomy" id="152421"/>
    <lineage>
        <taxon>Eukaryota</taxon>
        <taxon>Viridiplantae</taxon>
        <taxon>Streptophyta</taxon>
        <taxon>Embryophyta</taxon>
        <taxon>Tracheophyta</taxon>
        <taxon>Spermatophyta</taxon>
        <taxon>Magnoliopsida</taxon>
        <taxon>eudicotyledons</taxon>
        <taxon>Gunneridae</taxon>
        <taxon>Pentapetalae</taxon>
        <taxon>rosids</taxon>
        <taxon>malvids</taxon>
        <taxon>Malvales</taxon>
        <taxon>Dipterocarpaceae</taxon>
        <taxon>Rubroshorea</taxon>
    </lineage>
</organism>
<comment type="caution">
    <text evidence="1">The sequence shown here is derived from an EMBL/GenBank/DDBJ whole genome shotgun (WGS) entry which is preliminary data.</text>
</comment>
<evidence type="ECO:0000313" key="2">
    <source>
        <dbReference type="Proteomes" id="UP001054252"/>
    </source>
</evidence>